<gene>
    <name evidence="3" type="ORF">UU16_C0055G0012</name>
</gene>
<sequence length="431" mass="50733">MISVKDLDQAIFESMQFSSKPIVRDGYSAWINKSFENKLIKVVTGFRRSGKSYLLKMLAQFLLEQKVPKENIFYLNFENDLLSSIKTVHDLRKVWELYLREKAIPTQPIYIIWDEIQLVESWEKLVRTLYEMGKYNIYISGSNSKLLSGELSSSLSGRCLELYISPFSFSEYLKYLKLDAGNYYPNKSQIDQAFMNYLRRGGLAEQFELDKDSASLYKDGLIQKIILDDIAKRYQIDKIKVLHNSFQFISGNLTSTLSLRKIINRLKDRGVEITPTTLDNYIYYWETSYALNKLTKFDYRLSRVFNRTAKYYVIDNIFISGQEENDEKRLENLIYIELIRRYGRENIFFGQDPNGYEVDFVVKLEDEFKFFQVCYKLDDQNAKREFGNLTLINKYIKGESMVLYLDDLRKNETSRNCKSVIEFLTPDTVAA</sequence>
<name>A0A0G0TAA6_9BACT</name>
<evidence type="ECO:0000259" key="1">
    <source>
        <dbReference type="Pfam" id="PF13173"/>
    </source>
</evidence>
<reference evidence="3 4" key="1">
    <citation type="journal article" date="2015" name="Nature">
        <title>rRNA introns, odd ribosomes, and small enigmatic genomes across a large radiation of phyla.</title>
        <authorList>
            <person name="Brown C.T."/>
            <person name="Hug L.A."/>
            <person name="Thomas B.C."/>
            <person name="Sharon I."/>
            <person name="Castelle C.J."/>
            <person name="Singh A."/>
            <person name="Wilkins M.J."/>
            <person name="Williams K.H."/>
            <person name="Banfield J.F."/>
        </authorList>
    </citation>
    <scope>NUCLEOTIDE SEQUENCE [LARGE SCALE GENOMIC DNA]</scope>
</reference>
<feature type="domain" description="DUF4143" evidence="2">
    <location>
        <begin position="228"/>
        <end position="373"/>
    </location>
</feature>
<dbReference type="Pfam" id="PF13635">
    <property type="entry name" value="DUF4143"/>
    <property type="match status" value="1"/>
</dbReference>
<dbReference type="PANTHER" id="PTHR33295:SF18">
    <property type="entry name" value="AAA+ ATPASE DOMAIN-CONTAINING PROTEIN"/>
    <property type="match status" value="1"/>
</dbReference>
<dbReference type="InterPro" id="IPR027417">
    <property type="entry name" value="P-loop_NTPase"/>
</dbReference>
<proteinExistence type="predicted"/>
<organism evidence="3 4">
    <name type="scientific">Candidatus Woesebacteria bacterium GW2011_GWA2_40_7</name>
    <dbReference type="NCBI Taxonomy" id="1618562"/>
    <lineage>
        <taxon>Bacteria</taxon>
        <taxon>Candidatus Woeseibacteriota</taxon>
    </lineage>
</organism>
<protein>
    <submittedName>
        <fullName evidence="3">Uncharacterized protein</fullName>
    </submittedName>
</protein>
<comment type="caution">
    <text evidence="3">The sequence shown here is derived from an EMBL/GenBank/DDBJ whole genome shotgun (WGS) entry which is preliminary data.</text>
</comment>
<dbReference type="PANTHER" id="PTHR33295">
    <property type="entry name" value="ATPASE"/>
    <property type="match status" value="1"/>
</dbReference>
<evidence type="ECO:0000313" key="3">
    <source>
        <dbReference type="EMBL" id="KKR71726.1"/>
    </source>
</evidence>
<evidence type="ECO:0000313" key="4">
    <source>
        <dbReference type="Proteomes" id="UP000034013"/>
    </source>
</evidence>
<dbReference type="EMBL" id="LBZO01000055">
    <property type="protein sequence ID" value="KKR71726.1"/>
    <property type="molecule type" value="Genomic_DNA"/>
</dbReference>
<feature type="domain" description="AAA" evidence="1">
    <location>
        <begin position="39"/>
        <end position="173"/>
    </location>
</feature>
<dbReference type="Proteomes" id="UP000034013">
    <property type="component" value="Unassembled WGS sequence"/>
</dbReference>
<dbReference type="InterPro" id="IPR041682">
    <property type="entry name" value="AAA_14"/>
</dbReference>
<dbReference type="AlphaFoldDB" id="A0A0G0TAA6"/>
<dbReference type="InterPro" id="IPR025420">
    <property type="entry name" value="DUF4143"/>
</dbReference>
<dbReference type="SUPFAM" id="SSF52540">
    <property type="entry name" value="P-loop containing nucleoside triphosphate hydrolases"/>
    <property type="match status" value="1"/>
</dbReference>
<evidence type="ECO:0000259" key="2">
    <source>
        <dbReference type="Pfam" id="PF13635"/>
    </source>
</evidence>
<dbReference type="Pfam" id="PF13173">
    <property type="entry name" value="AAA_14"/>
    <property type="match status" value="1"/>
</dbReference>
<accession>A0A0G0TAA6</accession>